<sequence>MPRPEEEQLAGRGTARHSWPPRAVDWLLHHSSCWPVTALQQLAGHHSSWLLHLVMQAAEHGVGVAAGPSSIWPPGMCIGLAVGCGRGMAAEVKKAGAYLLADVAAPRKDRWQGRERKMLGGDDWVVDLMSSCCGVVDQDWTRVHDLGGRGLSTSWC</sequence>
<comment type="caution">
    <text evidence="1">The sequence shown here is derived from an EMBL/GenBank/DDBJ whole genome shotgun (WGS) entry which is preliminary data.</text>
</comment>
<dbReference type="EMBL" id="CM056813">
    <property type="protein sequence ID" value="KAJ8639858.1"/>
    <property type="molecule type" value="Genomic_DNA"/>
</dbReference>
<keyword evidence="2" id="KW-1185">Reference proteome</keyword>
<organism evidence="1 2">
    <name type="scientific">Persea americana</name>
    <name type="common">Avocado</name>
    <dbReference type="NCBI Taxonomy" id="3435"/>
    <lineage>
        <taxon>Eukaryota</taxon>
        <taxon>Viridiplantae</taxon>
        <taxon>Streptophyta</taxon>
        <taxon>Embryophyta</taxon>
        <taxon>Tracheophyta</taxon>
        <taxon>Spermatophyta</taxon>
        <taxon>Magnoliopsida</taxon>
        <taxon>Magnoliidae</taxon>
        <taxon>Laurales</taxon>
        <taxon>Lauraceae</taxon>
        <taxon>Persea</taxon>
    </lineage>
</organism>
<evidence type="ECO:0000313" key="1">
    <source>
        <dbReference type="EMBL" id="KAJ8639858.1"/>
    </source>
</evidence>
<name>A0ACC2M365_PERAE</name>
<evidence type="ECO:0000313" key="2">
    <source>
        <dbReference type="Proteomes" id="UP001234297"/>
    </source>
</evidence>
<accession>A0ACC2M365</accession>
<protein>
    <submittedName>
        <fullName evidence="1">Uncharacterized protein</fullName>
    </submittedName>
</protein>
<reference evidence="1 2" key="1">
    <citation type="journal article" date="2022" name="Hortic Res">
        <title>A haplotype resolved chromosomal level avocado genome allows analysis of novel avocado genes.</title>
        <authorList>
            <person name="Nath O."/>
            <person name="Fletcher S.J."/>
            <person name="Hayward A."/>
            <person name="Shaw L.M."/>
            <person name="Masouleh A.K."/>
            <person name="Furtado A."/>
            <person name="Henry R.J."/>
            <person name="Mitter N."/>
        </authorList>
    </citation>
    <scope>NUCLEOTIDE SEQUENCE [LARGE SCALE GENOMIC DNA]</scope>
    <source>
        <strain evidence="2">cv. Hass</strain>
    </source>
</reference>
<gene>
    <name evidence="1" type="ORF">MRB53_016552</name>
</gene>
<proteinExistence type="predicted"/>
<dbReference type="Proteomes" id="UP001234297">
    <property type="component" value="Chromosome 5"/>
</dbReference>